<name>M3ASA7_STRM1</name>
<feature type="region of interest" description="Disordered" evidence="1">
    <location>
        <begin position="176"/>
        <end position="209"/>
    </location>
</feature>
<feature type="region of interest" description="Disordered" evidence="1">
    <location>
        <begin position="274"/>
        <end position="306"/>
    </location>
</feature>
<evidence type="ECO:0008006" key="4">
    <source>
        <dbReference type="Google" id="ProtNLM"/>
    </source>
</evidence>
<dbReference type="eggNOG" id="ENOG50348GK">
    <property type="taxonomic scope" value="Bacteria"/>
</dbReference>
<feature type="compositionally biased region" description="Basic and acidic residues" evidence="1">
    <location>
        <begin position="10"/>
        <end position="29"/>
    </location>
</feature>
<evidence type="ECO:0000256" key="1">
    <source>
        <dbReference type="SAM" id="MobiDB-lite"/>
    </source>
</evidence>
<dbReference type="EMBL" id="AORZ01000209">
    <property type="protein sequence ID" value="EME96462.1"/>
    <property type="molecule type" value="Genomic_DNA"/>
</dbReference>
<feature type="compositionally biased region" description="Gly residues" evidence="1">
    <location>
        <begin position="296"/>
        <end position="306"/>
    </location>
</feature>
<feature type="compositionally biased region" description="Low complexity" evidence="1">
    <location>
        <begin position="200"/>
        <end position="209"/>
    </location>
</feature>
<comment type="caution">
    <text evidence="2">The sequence shown here is derived from an EMBL/GenBank/DDBJ whole genome shotgun (WGS) entry which is preliminary data.</text>
</comment>
<evidence type="ECO:0000313" key="3">
    <source>
        <dbReference type="Proteomes" id="UP000011740"/>
    </source>
</evidence>
<feature type="region of interest" description="Disordered" evidence="1">
    <location>
        <begin position="1"/>
        <end position="33"/>
    </location>
</feature>
<evidence type="ECO:0000313" key="2">
    <source>
        <dbReference type="EMBL" id="EME96462.1"/>
    </source>
</evidence>
<proteinExistence type="predicted"/>
<organism evidence="2 3">
    <name type="scientific">Streptomyces mobaraensis (strain ATCC 29032 / DSM 40847 / JCM 4168 / NBRC 13819 / NCIMB 11159 / IPCR 16-22)</name>
    <dbReference type="NCBI Taxonomy" id="1223523"/>
    <lineage>
        <taxon>Bacteria</taxon>
        <taxon>Bacillati</taxon>
        <taxon>Actinomycetota</taxon>
        <taxon>Actinomycetes</taxon>
        <taxon>Kitasatosporales</taxon>
        <taxon>Streptomycetaceae</taxon>
        <taxon>Streptomyces</taxon>
    </lineage>
</organism>
<gene>
    <name evidence="2" type="ORF">H340_31348</name>
</gene>
<dbReference type="PATRIC" id="fig|1223523.3.peg.6348"/>
<dbReference type="STRING" id="1223523.H340_31348"/>
<reference evidence="2 3" key="1">
    <citation type="journal article" date="2013" name="Genome Announc.">
        <title>Whole-Genome Shotgun Assembly and Analysis of the Genome of Streptomyces mobaraensis DSM 40847, a Strain for Industrial Production of Microbial Transglutaminase.</title>
        <authorList>
            <person name="Yang H."/>
            <person name="He T."/>
            <person name="Wu W."/>
            <person name="Zhu W."/>
            <person name="Lu B."/>
            <person name="Sun W."/>
        </authorList>
    </citation>
    <scope>NUCLEOTIDE SEQUENCE [LARGE SCALE GENOMIC DNA]</scope>
    <source>
        <strain evidence="2 3">DSM 40847</strain>
    </source>
</reference>
<dbReference type="AlphaFoldDB" id="M3ASA7"/>
<dbReference type="Proteomes" id="UP000011740">
    <property type="component" value="Unassembled WGS sequence"/>
</dbReference>
<protein>
    <recommendedName>
        <fullName evidence="4">Nucleopolyhedrovirus P10 family protein</fullName>
    </recommendedName>
</protein>
<sequence length="306" mass="30269">MTVDTQTGPDRPDDGHTDGGHSTGERADGPDALARAVRRQLGLGSLLPLGDPADGAWITEEAVAGVLRRAARGVAGVRLGALRVTTAGSASGAVPPSGFPAPPGALPPGPLRCAADLTAALVPGAVPHEFAHGVPHEPLYETADRLRTALWAVSEERLGLEWAAIDLRVTDVLADLPPEGNGTAEPDQGTPAPPAPPAPSSAGSGPAAPVRAAALAVPGVAREHAVLGAGRDPAARVQIAVAGGHRAADVARAVRGALGPAPVAVVVTAVDPTEAGAEGHRAHRRTVDPGAVRPGSPGGPGRGGAP</sequence>
<accession>M3ASA7</accession>